<proteinExistence type="predicted"/>
<organism evidence="15 16">
    <name type="scientific">Tagetes erecta</name>
    <name type="common">African marigold</name>
    <dbReference type="NCBI Taxonomy" id="13708"/>
    <lineage>
        <taxon>Eukaryota</taxon>
        <taxon>Viridiplantae</taxon>
        <taxon>Streptophyta</taxon>
        <taxon>Embryophyta</taxon>
        <taxon>Tracheophyta</taxon>
        <taxon>Spermatophyta</taxon>
        <taxon>Magnoliopsida</taxon>
        <taxon>eudicotyledons</taxon>
        <taxon>Gunneridae</taxon>
        <taxon>Pentapetalae</taxon>
        <taxon>asterids</taxon>
        <taxon>campanulids</taxon>
        <taxon>Asterales</taxon>
        <taxon>Asteraceae</taxon>
        <taxon>Asteroideae</taxon>
        <taxon>Heliantheae alliance</taxon>
        <taxon>Tageteae</taxon>
        <taxon>Tagetes</taxon>
    </lineage>
</organism>
<dbReference type="GO" id="GO:0048015">
    <property type="term" value="P:phosphatidylinositol-mediated signaling"/>
    <property type="evidence" value="ECO:0007669"/>
    <property type="project" value="TreeGrafter"/>
</dbReference>
<keyword evidence="8 11" id="KW-0443">Lipid metabolism</keyword>
<evidence type="ECO:0000256" key="2">
    <source>
        <dbReference type="ARBA" id="ARBA00001913"/>
    </source>
</evidence>
<evidence type="ECO:0000259" key="14">
    <source>
        <dbReference type="PROSITE" id="PS50008"/>
    </source>
</evidence>
<dbReference type="Gene3D" id="2.60.40.150">
    <property type="entry name" value="C2 domain"/>
    <property type="match status" value="1"/>
</dbReference>
<dbReference type="InterPro" id="IPR001192">
    <property type="entry name" value="PI-PLC_fam"/>
</dbReference>
<evidence type="ECO:0000256" key="11">
    <source>
        <dbReference type="RuleBase" id="RU361133"/>
    </source>
</evidence>
<comment type="caution">
    <text evidence="15">The sequence shown here is derived from an EMBL/GenBank/DDBJ whole genome shotgun (WGS) entry which is preliminary data.</text>
</comment>
<comment type="subcellular location">
    <subcellularLocation>
        <location evidence="3">Cell membrane</location>
        <topology evidence="3">Peripheral membrane protein</topology>
    </subcellularLocation>
</comment>
<dbReference type="InterPro" id="IPR000909">
    <property type="entry name" value="PLipase_C_PInositol-sp_X_dom"/>
</dbReference>
<dbReference type="PROSITE" id="PS50007">
    <property type="entry name" value="PIPLC_X_DOMAIN"/>
    <property type="match status" value="1"/>
</dbReference>
<comment type="cofactor">
    <cofactor evidence="2">
        <name>Ca(2+)</name>
        <dbReference type="ChEBI" id="CHEBI:29108"/>
    </cofactor>
</comment>
<dbReference type="InterPro" id="IPR017946">
    <property type="entry name" value="PLC-like_Pdiesterase_TIM-brl"/>
</dbReference>
<dbReference type="Proteomes" id="UP001229421">
    <property type="component" value="Unassembled WGS sequence"/>
</dbReference>
<dbReference type="InterPro" id="IPR001711">
    <property type="entry name" value="PLipase_C_Pinositol-sp_Y"/>
</dbReference>
<feature type="compositionally biased region" description="Acidic residues" evidence="12">
    <location>
        <begin position="288"/>
        <end position="300"/>
    </location>
</feature>
<evidence type="ECO:0000256" key="5">
    <source>
        <dbReference type="ARBA" id="ARBA00022475"/>
    </source>
</evidence>
<dbReference type="AlphaFoldDB" id="A0AAD8KY70"/>
<evidence type="ECO:0000256" key="1">
    <source>
        <dbReference type="ARBA" id="ARBA00001195"/>
    </source>
</evidence>
<dbReference type="GO" id="GO:0006950">
    <property type="term" value="P:response to stress"/>
    <property type="evidence" value="ECO:0007669"/>
    <property type="project" value="UniProtKB-ARBA"/>
</dbReference>
<dbReference type="InterPro" id="IPR000008">
    <property type="entry name" value="C2_dom"/>
</dbReference>
<keyword evidence="7 11" id="KW-0442">Lipid degradation</keyword>
<dbReference type="CDD" id="cd00275">
    <property type="entry name" value="C2_PLC_like"/>
    <property type="match status" value="1"/>
</dbReference>
<dbReference type="SUPFAM" id="SSF49562">
    <property type="entry name" value="C2 domain (Calcium/lipid-binding domain, CaLB)"/>
    <property type="match status" value="1"/>
</dbReference>
<feature type="domain" description="PI-PLC Y-box" evidence="14">
    <location>
        <begin position="340"/>
        <end position="426"/>
    </location>
</feature>
<evidence type="ECO:0000256" key="3">
    <source>
        <dbReference type="ARBA" id="ARBA00004202"/>
    </source>
</evidence>
<dbReference type="PROSITE" id="PS50008">
    <property type="entry name" value="PIPLC_Y_DOMAIN"/>
    <property type="match status" value="1"/>
</dbReference>
<keyword evidence="16" id="KW-1185">Reference proteome</keyword>
<dbReference type="Pfam" id="PF00168">
    <property type="entry name" value="C2"/>
    <property type="match status" value="1"/>
</dbReference>
<dbReference type="SUPFAM" id="SSF47473">
    <property type="entry name" value="EF-hand"/>
    <property type="match status" value="1"/>
</dbReference>
<sequence length="573" mass="64941">MSKQTYTVCFCFRRRFRIRAAEPPTGIKFLFDKYSVKDNMTADHLRRFLVEVQKEEKATIEESEAIIAHNSPVIFHRKGFNLDSFFRYLLASSDPLLSPSSVHQDMTAPLSHYFIFTGHNSYLTGNQLSSDCSDVPIIQALERGVRVIELDIWPNSTKDDVLVLHGMTLTKPVELSVCLKSIKNHAFSASDYPVVITLEDHLTMDLQAKVAEMVHQIYGDMLFTPEKECLEEFPSPESLRKRVIISTKPPKEYLKAEKTKATGNGSHEKDSSVEARGGELSKAPNDKDDSDEDGSDEDEDLHSGDVAPEYKSLIAIQAGKGKGGLDDWLKVNPDKVKRLSLSEHELEKAAKTHGPQIVRFTQRNILRVYPKGIRFDSSNYDPLVGWMHGAQMVAFNMQGYGSSLWLMQGMFRGNGGCGYVKKPDFLLAGGNEVFDPTVKLPVKMKLKITLYMGEGWYYDFKHTHFDAYSPPDFYVRIGIGGVPGDSVMKKSKTVEDSWSPAWNEEFEFWLTVPELALLRVEVYENDVSEKDDFAGQTCLPVREIRKGVRRVPLYSQEGHVYQTVKLLMWFDTV</sequence>
<gene>
    <name evidence="15" type="ORF">QVD17_08683</name>
</gene>
<dbReference type="EMBL" id="JAUHHV010000002">
    <property type="protein sequence ID" value="KAK1431900.1"/>
    <property type="molecule type" value="Genomic_DNA"/>
</dbReference>
<dbReference type="GO" id="GO:0016042">
    <property type="term" value="P:lipid catabolic process"/>
    <property type="evidence" value="ECO:0007669"/>
    <property type="project" value="UniProtKB-KW"/>
</dbReference>
<dbReference type="Pfam" id="PF00387">
    <property type="entry name" value="PI-PLC-Y"/>
    <property type="match status" value="1"/>
</dbReference>
<evidence type="ECO:0000256" key="7">
    <source>
        <dbReference type="ARBA" id="ARBA00022963"/>
    </source>
</evidence>
<evidence type="ECO:0000256" key="8">
    <source>
        <dbReference type="ARBA" id="ARBA00023098"/>
    </source>
</evidence>
<reference evidence="15" key="1">
    <citation type="journal article" date="2023" name="bioRxiv">
        <title>Improved chromosome-level genome assembly for marigold (Tagetes erecta).</title>
        <authorList>
            <person name="Jiang F."/>
            <person name="Yuan L."/>
            <person name="Wang S."/>
            <person name="Wang H."/>
            <person name="Xu D."/>
            <person name="Wang A."/>
            <person name="Fan W."/>
        </authorList>
    </citation>
    <scope>NUCLEOTIDE SEQUENCE</scope>
    <source>
        <strain evidence="15">WSJ</strain>
        <tissue evidence="15">Leaf</tissue>
    </source>
</reference>
<protein>
    <recommendedName>
        <fullName evidence="4 11">Phosphoinositide phospholipase C</fullName>
        <ecNumber evidence="4 11">3.1.4.11</ecNumber>
    </recommendedName>
</protein>
<dbReference type="PANTHER" id="PTHR10336">
    <property type="entry name" value="PHOSPHOINOSITIDE-SPECIFIC PHOSPHOLIPASE C FAMILY PROTEIN"/>
    <property type="match status" value="1"/>
</dbReference>
<evidence type="ECO:0000259" key="13">
    <source>
        <dbReference type="PROSITE" id="PS50004"/>
    </source>
</evidence>
<dbReference type="InterPro" id="IPR035892">
    <property type="entry name" value="C2_domain_sf"/>
</dbReference>
<dbReference type="GO" id="GO:0004435">
    <property type="term" value="F:phosphatidylinositol-4,5-bisphosphate phospholipase C activity"/>
    <property type="evidence" value="ECO:0007669"/>
    <property type="project" value="UniProtKB-EC"/>
</dbReference>
<keyword evidence="9" id="KW-0472">Membrane</keyword>
<dbReference type="SMART" id="SM00149">
    <property type="entry name" value="PLCYc"/>
    <property type="match status" value="1"/>
</dbReference>
<dbReference type="Pfam" id="PF00388">
    <property type="entry name" value="PI-PLC-X"/>
    <property type="match status" value="1"/>
</dbReference>
<dbReference type="Gene3D" id="3.20.20.190">
    <property type="entry name" value="Phosphatidylinositol (PI) phosphodiesterase"/>
    <property type="match status" value="1"/>
</dbReference>
<dbReference type="SMART" id="SM00148">
    <property type="entry name" value="PLCXc"/>
    <property type="match status" value="1"/>
</dbReference>
<dbReference type="PRINTS" id="PR00390">
    <property type="entry name" value="PHPHLIPASEC"/>
</dbReference>
<accession>A0AAD8KY70</accession>
<dbReference type="SUPFAM" id="SSF51695">
    <property type="entry name" value="PLC-like phosphodiesterases"/>
    <property type="match status" value="1"/>
</dbReference>
<dbReference type="PANTHER" id="PTHR10336:SF189">
    <property type="entry name" value="PHOSPHOINOSITIDE PHOSPHOLIPASE C"/>
    <property type="match status" value="1"/>
</dbReference>
<feature type="region of interest" description="Disordered" evidence="12">
    <location>
        <begin position="254"/>
        <end position="304"/>
    </location>
</feature>
<feature type="compositionally biased region" description="Basic and acidic residues" evidence="12">
    <location>
        <begin position="254"/>
        <end position="287"/>
    </location>
</feature>
<evidence type="ECO:0000256" key="6">
    <source>
        <dbReference type="ARBA" id="ARBA00022801"/>
    </source>
</evidence>
<dbReference type="GO" id="GO:0005886">
    <property type="term" value="C:plasma membrane"/>
    <property type="evidence" value="ECO:0007669"/>
    <property type="project" value="UniProtKB-SubCell"/>
</dbReference>
<evidence type="ECO:0000313" key="16">
    <source>
        <dbReference type="Proteomes" id="UP001229421"/>
    </source>
</evidence>
<dbReference type="GO" id="GO:0051209">
    <property type="term" value="P:release of sequestered calcium ion into cytosol"/>
    <property type="evidence" value="ECO:0007669"/>
    <property type="project" value="TreeGrafter"/>
</dbReference>
<dbReference type="EC" id="3.1.4.11" evidence="4 11"/>
<name>A0AAD8KY70_TARER</name>
<evidence type="ECO:0000256" key="4">
    <source>
        <dbReference type="ARBA" id="ARBA00012368"/>
    </source>
</evidence>
<evidence type="ECO:0000256" key="9">
    <source>
        <dbReference type="ARBA" id="ARBA00023136"/>
    </source>
</evidence>
<keyword evidence="10" id="KW-0807">Transducer</keyword>
<dbReference type="InterPro" id="IPR011992">
    <property type="entry name" value="EF-hand-dom_pair"/>
</dbReference>
<keyword evidence="6 11" id="KW-0378">Hydrolase</keyword>
<evidence type="ECO:0000256" key="10">
    <source>
        <dbReference type="ARBA" id="ARBA00023224"/>
    </source>
</evidence>
<keyword evidence="5" id="KW-1003">Cell membrane</keyword>
<evidence type="ECO:0000256" key="12">
    <source>
        <dbReference type="SAM" id="MobiDB-lite"/>
    </source>
</evidence>
<dbReference type="PROSITE" id="PS50004">
    <property type="entry name" value="C2"/>
    <property type="match status" value="1"/>
</dbReference>
<feature type="domain" description="C2" evidence="13">
    <location>
        <begin position="427"/>
        <end position="555"/>
    </location>
</feature>
<dbReference type="SMART" id="SM00239">
    <property type="entry name" value="C2"/>
    <property type="match status" value="1"/>
</dbReference>
<comment type="catalytic activity">
    <reaction evidence="1 11">
        <text>a 1,2-diacyl-sn-glycero-3-phospho-(1D-myo-inositol-4,5-bisphosphate) + H2O = 1D-myo-inositol 1,4,5-trisphosphate + a 1,2-diacyl-sn-glycerol + H(+)</text>
        <dbReference type="Rhea" id="RHEA:33179"/>
        <dbReference type="ChEBI" id="CHEBI:15377"/>
        <dbReference type="ChEBI" id="CHEBI:15378"/>
        <dbReference type="ChEBI" id="CHEBI:17815"/>
        <dbReference type="ChEBI" id="CHEBI:58456"/>
        <dbReference type="ChEBI" id="CHEBI:203600"/>
        <dbReference type="EC" id="3.1.4.11"/>
    </reaction>
</comment>
<dbReference type="FunFam" id="2.60.40.150:FF:000060">
    <property type="entry name" value="Phosphoinositide phospholipase C"/>
    <property type="match status" value="1"/>
</dbReference>
<evidence type="ECO:0000313" key="15">
    <source>
        <dbReference type="EMBL" id="KAK1431900.1"/>
    </source>
</evidence>
<dbReference type="Gene3D" id="1.10.238.10">
    <property type="entry name" value="EF-hand"/>
    <property type="match status" value="1"/>
</dbReference>